<proteinExistence type="predicted"/>
<dbReference type="RefSeq" id="WP_301481350.1">
    <property type="nucleotide sequence ID" value="NZ_JASMRX010000040.1"/>
</dbReference>
<evidence type="ECO:0000313" key="1">
    <source>
        <dbReference type="EMBL" id="MDN6881826.1"/>
    </source>
</evidence>
<sequence>MANVKGMRLQPAMPAPLSLFAGVPANAKDASAFAVASAVSG</sequence>
<comment type="caution">
    <text evidence="1">The sequence shown here is derived from an EMBL/GenBank/DDBJ whole genome shotgun (WGS) entry which is preliminary data.</text>
</comment>
<name>A0ABT8LWZ1_9GAMM</name>
<evidence type="ECO:0000313" key="2">
    <source>
        <dbReference type="Proteomes" id="UP001176500"/>
    </source>
</evidence>
<keyword evidence="2" id="KW-1185">Reference proteome</keyword>
<accession>A0ABT8LWZ1</accession>
<reference evidence="1" key="1">
    <citation type="submission" date="2023-05" db="EMBL/GenBank/DDBJ databases">
        <title>Cannabis rhizosphere genomes.</title>
        <authorList>
            <person name="Goff K.L."/>
        </authorList>
    </citation>
    <scope>NUCLEOTIDE SEQUENCE</scope>
    <source>
        <strain evidence="1">SPPC 2817</strain>
    </source>
</reference>
<gene>
    <name evidence="1" type="ORF">QO199_24605</name>
</gene>
<dbReference type="EMBL" id="JASMRX010000040">
    <property type="protein sequence ID" value="MDN6881826.1"/>
    <property type="molecule type" value="Genomic_DNA"/>
</dbReference>
<organism evidence="1 2">
    <name type="scientific">Serratia bockelmannii</name>
    <dbReference type="NCBI Taxonomy" id="2703793"/>
    <lineage>
        <taxon>Bacteria</taxon>
        <taxon>Pseudomonadati</taxon>
        <taxon>Pseudomonadota</taxon>
        <taxon>Gammaproteobacteria</taxon>
        <taxon>Enterobacterales</taxon>
        <taxon>Yersiniaceae</taxon>
        <taxon>Serratia</taxon>
    </lineage>
</organism>
<dbReference type="Proteomes" id="UP001176500">
    <property type="component" value="Unassembled WGS sequence"/>
</dbReference>
<protein>
    <submittedName>
        <fullName evidence="1">Uncharacterized protein</fullName>
    </submittedName>
</protein>